<evidence type="ECO:0000256" key="5">
    <source>
        <dbReference type="SAM" id="Phobius"/>
    </source>
</evidence>
<dbReference type="GO" id="GO:0016787">
    <property type="term" value="F:hydrolase activity"/>
    <property type="evidence" value="ECO:0007669"/>
    <property type="project" value="InterPro"/>
</dbReference>
<evidence type="ECO:0000256" key="3">
    <source>
        <dbReference type="ARBA" id="ARBA00022989"/>
    </source>
</evidence>
<feature type="transmembrane region" description="Helical" evidence="5">
    <location>
        <begin position="338"/>
        <end position="359"/>
    </location>
</feature>
<dbReference type="GO" id="GO:0006506">
    <property type="term" value="P:GPI anchor biosynthetic process"/>
    <property type="evidence" value="ECO:0007669"/>
    <property type="project" value="InterPro"/>
</dbReference>
<dbReference type="InterPro" id="IPR033308">
    <property type="entry name" value="PGAP5/Cdc1/Ted1"/>
</dbReference>
<dbReference type="InterPro" id="IPR029052">
    <property type="entry name" value="Metallo-depent_PP-like"/>
</dbReference>
<keyword evidence="7" id="KW-0131">Cell cycle</keyword>
<name>A0A376B857_9ASCO</name>
<evidence type="ECO:0000313" key="8">
    <source>
        <dbReference type="Proteomes" id="UP000262825"/>
    </source>
</evidence>
<keyword evidence="3 5" id="KW-1133">Transmembrane helix</keyword>
<comment type="subcellular location">
    <subcellularLocation>
        <location evidence="1">Membrane</location>
        <topology evidence="1">Multi-pass membrane protein</topology>
    </subcellularLocation>
</comment>
<proteinExistence type="predicted"/>
<dbReference type="GO" id="GO:0016020">
    <property type="term" value="C:membrane"/>
    <property type="evidence" value="ECO:0007669"/>
    <property type="project" value="UniProtKB-SubCell"/>
</dbReference>
<gene>
    <name evidence="7" type="ORF">SCODWIG_02520</name>
</gene>
<feature type="domain" description="Calcineurin-like phosphoesterase" evidence="6">
    <location>
        <begin position="31"/>
        <end position="262"/>
    </location>
</feature>
<dbReference type="VEuPathDB" id="FungiDB:SCODWIG_02520"/>
<protein>
    <submittedName>
        <fullName evidence="7">Related to Cell division control protein 1</fullName>
    </submittedName>
</protein>
<feature type="transmembrane region" description="Helical" evidence="5">
    <location>
        <begin position="404"/>
        <end position="426"/>
    </location>
</feature>
<dbReference type="SUPFAM" id="SSF56300">
    <property type="entry name" value="Metallo-dependent phosphatases"/>
    <property type="match status" value="1"/>
</dbReference>
<reference evidence="8" key="1">
    <citation type="submission" date="2018-06" db="EMBL/GenBank/DDBJ databases">
        <authorList>
            <person name="Guldener U."/>
        </authorList>
    </citation>
    <scope>NUCLEOTIDE SEQUENCE [LARGE SCALE GENOMIC DNA]</scope>
    <source>
        <strain evidence="8">UTAD17</strain>
    </source>
</reference>
<dbReference type="EMBL" id="UFAJ01000443">
    <property type="protein sequence ID" value="SSD60759.1"/>
    <property type="molecule type" value="Genomic_DNA"/>
</dbReference>
<sequence length="428" mass="50325">MERYLVKSTINQCAWNNWEAWDDTTGTIPYRVALFGDPQIMDNHSYPDRHWLINRITRLILDSYHKKNWRYIQKDLNPDASMFLGDLFDGGRYWDDKTWIEEFERFNRIFPKKRDHKFVASLPGNHDIGFGDTVVESSYNRFETYFGETSSIMDLGNHTFVLVDTISMSDSKIPHISQKVYDFLDRVESYRTQSAFPRILLTHVPLYRIPDTQTCGFERESTKLFPMMKGDQYQTVIDQQRSSVVLSKVDPKLIFSGDDHDYCHVTHEFEVSYKNEKAIHSAEEITTKSSAMNMGIKKPAVHLLSLYNPLYSYVTKETKTYENFVCYLPDPYKPLFCYAIAALLTLFYVILICFAPRFYNRNLIKSNRKESILPTFNNNSKKNPFICGYRDALYSFKVDENKSFMTFLSNSTILTGIILLMLWYYFSR</sequence>
<dbReference type="InterPro" id="IPR004843">
    <property type="entry name" value="Calcineurin-like_PHP"/>
</dbReference>
<dbReference type="Gene3D" id="3.60.21.10">
    <property type="match status" value="1"/>
</dbReference>
<keyword evidence="8" id="KW-1185">Reference proteome</keyword>
<dbReference type="PANTHER" id="PTHR13315:SF4">
    <property type="entry name" value="METALLOPHOSPHOESTERASE, ISOFORM E"/>
    <property type="match status" value="1"/>
</dbReference>
<organism evidence="7 8">
    <name type="scientific">Saccharomycodes ludwigii</name>
    <dbReference type="NCBI Taxonomy" id="36035"/>
    <lineage>
        <taxon>Eukaryota</taxon>
        <taxon>Fungi</taxon>
        <taxon>Dikarya</taxon>
        <taxon>Ascomycota</taxon>
        <taxon>Saccharomycotina</taxon>
        <taxon>Saccharomycetes</taxon>
        <taxon>Saccharomycodales</taxon>
        <taxon>Saccharomycodaceae</taxon>
        <taxon>Saccharomycodes</taxon>
    </lineage>
</organism>
<evidence type="ECO:0000256" key="4">
    <source>
        <dbReference type="ARBA" id="ARBA00023136"/>
    </source>
</evidence>
<evidence type="ECO:0000256" key="2">
    <source>
        <dbReference type="ARBA" id="ARBA00022692"/>
    </source>
</evidence>
<keyword evidence="7" id="KW-0132">Cell division</keyword>
<accession>A0A376B857</accession>
<dbReference type="AlphaFoldDB" id="A0A376B857"/>
<keyword evidence="4 5" id="KW-0472">Membrane</keyword>
<dbReference type="GO" id="GO:0051301">
    <property type="term" value="P:cell division"/>
    <property type="evidence" value="ECO:0007669"/>
    <property type="project" value="UniProtKB-KW"/>
</dbReference>
<evidence type="ECO:0000256" key="1">
    <source>
        <dbReference type="ARBA" id="ARBA00004141"/>
    </source>
</evidence>
<keyword evidence="2 5" id="KW-0812">Transmembrane</keyword>
<evidence type="ECO:0000259" key="6">
    <source>
        <dbReference type="Pfam" id="PF00149"/>
    </source>
</evidence>
<evidence type="ECO:0000313" key="7">
    <source>
        <dbReference type="EMBL" id="SSD60759.1"/>
    </source>
</evidence>
<dbReference type="Pfam" id="PF00149">
    <property type="entry name" value="Metallophos"/>
    <property type="match status" value="1"/>
</dbReference>
<dbReference type="PANTHER" id="PTHR13315">
    <property type="entry name" value="METALLO PHOSPHOESTERASE RELATED"/>
    <property type="match status" value="1"/>
</dbReference>
<dbReference type="GO" id="GO:0005783">
    <property type="term" value="C:endoplasmic reticulum"/>
    <property type="evidence" value="ECO:0007669"/>
    <property type="project" value="TreeGrafter"/>
</dbReference>
<dbReference type="Proteomes" id="UP000262825">
    <property type="component" value="Unassembled WGS sequence"/>
</dbReference>